<protein>
    <submittedName>
        <fullName evidence="1">Uncharacterized protein</fullName>
    </submittedName>
</protein>
<dbReference type="AlphaFoldDB" id="A0A327NJY5"/>
<evidence type="ECO:0000313" key="2">
    <source>
        <dbReference type="Proteomes" id="UP000249016"/>
    </source>
</evidence>
<evidence type="ECO:0000313" key="1">
    <source>
        <dbReference type="EMBL" id="RAI72868.1"/>
    </source>
</evidence>
<accession>A0A327NJY5</accession>
<name>A0A327NJY5_9BACT</name>
<sequence length="85" mass="9897">MFYAKCYQRDGLFNFYKVDETKNPIVVEVVCFLNDPPHLRVDTYSSDTPSGRIEIDALKNYYPRISEDEYKTAFAKATATNFKIL</sequence>
<comment type="caution">
    <text evidence="1">The sequence shown here is derived from an EMBL/GenBank/DDBJ whole genome shotgun (WGS) entry which is preliminary data.</text>
</comment>
<dbReference type="EMBL" id="QLII01000004">
    <property type="protein sequence ID" value="RAI72868.1"/>
    <property type="molecule type" value="Genomic_DNA"/>
</dbReference>
<keyword evidence="2" id="KW-1185">Reference proteome</keyword>
<gene>
    <name evidence="1" type="ORF">HMF3257_38810</name>
</gene>
<reference evidence="1 2" key="1">
    <citation type="submission" date="2018-06" db="EMBL/GenBank/DDBJ databases">
        <title>Spirosoma sp. HMF3257 Genome sequencing and assembly.</title>
        <authorList>
            <person name="Kang H."/>
            <person name="Cha I."/>
            <person name="Kim H."/>
            <person name="Kang J."/>
            <person name="Joh K."/>
        </authorList>
    </citation>
    <scope>NUCLEOTIDE SEQUENCE [LARGE SCALE GENOMIC DNA]</scope>
    <source>
        <strain evidence="1 2">HMF3257</strain>
    </source>
</reference>
<organism evidence="1 2">
    <name type="scientific">Spirosoma telluris</name>
    <dbReference type="NCBI Taxonomy" id="2183553"/>
    <lineage>
        <taxon>Bacteria</taxon>
        <taxon>Pseudomonadati</taxon>
        <taxon>Bacteroidota</taxon>
        <taxon>Cytophagia</taxon>
        <taxon>Cytophagales</taxon>
        <taxon>Cytophagaceae</taxon>
        <taxon>Spirosoma</taxon>
    </lineage>
</organism>
<proteinExistence type="predicted"/>
<dbReference type="RefSeq" id="WP_111351357.1">
    <property type="nucleotide sequence ID" value="NZ_QLII01000004.1"/>
</dbReference>
<dbReference type="Proteomes" id="UP000249016">
    <property type="component" value="Unassembled WGS sequence"/>
</dbReference>